<dbReference type="GO" id="GO:0003676">
    <property type="term" value="F:nucleic acid binding"/>
    <property type="evidence" value="ECO:0007669"/>
    <property type="project" value="InterPro"/>
</dbReference>
<protein>
    <submittedName>
        <fullName evidence="6">Micrococcal nuclease</fullName>
    </submittedName>
</protein>
<dbReference type="RefSeq" id="WP_134170183.1">
    <property type="nucleotide sequence ID" value="NZ_SODD01000028.1"/>
</dbReference>
<dbReference type="GO" id="GO:0016787">
    <property type="term" value="F:hydrolase activity"/>
    <property type="evidence" value="ECO:0007669"/>
    <property type="project" value="UniProtKB-KW"/>
</dbReference>
<evidence type="ECO:0000256" key="3">
    <source>
        <dbReference type="ARBA" id="ARBA00022801"/>
    </source>
</evidence>
<keyword evidence="4" id="KW-0472">Membrane</keyword>
<dbReference type="PANTHER" id="PTHR12302">
    <property type="entry name" value="EBNA2 BINDING PROTEIN P100"/>
    <property type="match status" value="1"/>
</dbReference>
<keyword evidence="4" id="KW-1133">Transmembrane helix</keyword>
<keyword evidence="1" id="KW-0540">Nuclease</keyword>
<evidence type="ECO:0000256" key="2">
    <source>
        <dbReference type="ARBA" id="ARBA00022759"/>
    </source>
</evidence>
<evidence type="ECO:0000313" key="6">
    <source>
        <dbReference type="EMBL" id="TDW16120.1"/>
    </source>
</evidence>
<evidence type="ECO:0000256" key="4">
    <source>
        <dbReference type="SAM" id="Phobius"/>
    </source>
</evidence>
<dbReference type="SUPFAM" id="SSF50199">
    <property type="entry name" value="Staphylococcal nuclease"/>
    <property type="match status" value="1"/>
</dbReference>
<keyword evidence="7" id="KW-1185">Reference proteome</keyword>
<dbReference type="InterPro" id="IPR035437">
    <property type="entry name" value="SNase_OB-fold_sf"/>
</dbReference>
<organism evidence="6 7">
    <name type="scientific">Breznakia blatticola</name>
    <dbReference type="NCBI Taxonomy" id="1754012"/>
    <lineage>
        <taxon>Bacteria</taxon>
        <taxon>Bacillati</taxon>
        <taxon>Bacillota</taxon>
        <taxon>Erysipelotrichia</taxon>
        <taxon>Erysipelotrichales</taxon>
        <taxon>Erysipelotrichaceae</taxon>
        <taxon>Breznakia</taxon>
    </lineage>
</organism>
<evidence type="ECO:0000256" key="1">
    <source>
        <dbReference type="ARBA" id="ARBA00022722"/>
    </source>
</evidence>
<feature type="transmembrane region" description="Helical" evidence="4">
    <location>
        <begin position="157"/>
        <end position="176"/>
    </location>
</feature>
<dbReference type="PROSITE" id="PS01284">
    <property type="entry name" value="TNASE_2"/>
    <property type="match status" value="1"/>
</dbReference>
<keyword evidence="2" id="KW-0255">Endonuclease</keyword>
<dbReference type="Pfam" id="PF00565">
    <property type="entry name" value="SNase"/>
    <property type="match status" value="1"/>
</dbReference>
<dbReference type="OrthoDB" id="4376109at2"/>
<dbReference type="InterPro" id="IPR016071">
    <property type="entry name" value="Staphylococal_nuclease_OB-fold"/>
</dbReference>
<evidence type="ECO:0000259" key="5">
    <source>
        <dbReference type="PROSITE" id="PS50830"/>
    </source>
</evidence>
<dbReference type="Proteomes" id="UP000294743">
    <property type="component" value="Unassembled WGS sequence"/>
</dbReference>
<dbReference type="PANTHER" id="PTHR12302:SF3">
    <property type="entry name" value="SERINE_THREONINE-PROTEIN KINASE 31"/>
    <property type="match status" value="1"/>
</dbReference>
<keyword evidence="4" id="KW-0812">Transmembrane</keyword>
<accession>A0A4R7ZLQ0</accession>
<dbReference type="EMBL" id="SODD01000028">
    <property type="protein sequence ID" value="TDW16120.1"/>
    <property type="molecule type" value="Genomic_DNA"/>
</dbReference>
<dbReference type="Gene3D" id="2.40.50.90">
    <property type="match status" value="1"/>
</dbReference>
<name>A0A4R7ZLQ0_9FIRM</name>
<dbReference type="SMART" id="SM00318">
    <property type="entry name" value="SNc"/>
    <property type="match status" value="1"/>
</dbReference>
<sequence>MKIILVLLSLLLPVQNLNREKVTLDHCIDGDTASVIVNGKKKSVRFLAIDAPEYTKEIEAYGKESTDFVCDSLINASTIELEYDGAREDKYGRLLAWIFVDDELLQYQIVRNGLAEVAYIYDDYRYVEELYTAQDKAKNEGLNIWSDTEYNTSKFDLNYIFAVVVALGLSLLRYAMKRQSKKRFR</sequence>
<feature type="domain" description="TNase-like" evidence="5">
    <location>
        <begin position="18"/>
        <end position="147"/>
    </location>
</feature>
<evidence type="ECO:0000313" key="7">
    <source>
        <dbReference type="Proteomes" id="UP000294743"/>
    </source>
</evidence>
<dbReference type="PROSITE" id="PS50830">
    <property type="entry name" value="TNASE_3"/>
    <property type="match status" value="1"/>
</dbReference>
<keyword evidence="3" id="KW-0378">Hydrolase</keyword>
<comment type="caution">
    <text evidence="6">The sequence shown here is derived from an EMBL/GenBank/DDBJ whole genome shotgun (WGS) entry which is preliminary data.</text>
</comment>
<proteinExistence type="predicted"/>
<gene>
    <name evidence="6" type="ORF">EDD63_12824</name>
</gene>
<dbReference type="GO" id="GO:0004519">
    <property type="term" value="F:endonuclease activity"/>
    <property type="evidence" value="ECO:0007669"/>
    <property type="project" value="UniProtKB-KW"/>
</dbReference>
<dbReference type="InterPro" id="IPR002071">
    <property type="entry name" value="Thermonucl_AS"/>
</dbReference>
<reference evidence="6 7" key="1">
    <citation type="submission" date="2019-03" db="EMBL/GenBank/DDBJ databases">
        <title>Genomic Encyclopedia of Type Strains, Phase IV (KMG-IV): sequencing the most valuable type-strain genomes for metagenomic binning, comparative biology and taxonomic classification.</title>
        <authorList>
            <person name="Goeker M."/>
        </authorList>
    </citation>
    <scope>NUCLEOTIDE SEQUENCE [LARGE SCALE GENOMIC DNA]</scope>
    <source>
        <strain evidence="6 7">DSM 28867</strain>
    </source>
</reference>
<dbReference type="AlphaFoldDB" id="A0A4R7ZLQ0"/>